<evidence type="ECO:0000256" key="6">
    <source>
        <dbReference type="SAM" id="MobiDB-lite"/>
    </source>
</evidence>
<dbReference type="CDD" id="cd00167">
    <property type="entry name" value="SANT"/>
    <property type="match status" value="1"/>
</dbReference>
<evidence type="ECO:0000259" key="8">
    <source>
        <dbReference type="PROSITE" id="PS51293"/>
    </source>
</evidence>
<dbReference type="FunFam" id="1.10.10.60:FF:000023">
    <property type="entry name" value="protein REVEILLE 6 isoform X1"/>
    <property type="match status" value="1"/>
</dbReference>
<dbReference type="NCBIfam" id="TIGR01557">
    <property type="entry name" value="myb_SHAQKYF"/>
    <property type="match status" value="1"/>
</dbReference>
<feature type="region of interest" description="Disordered" evidence="6">
    <location>
        <begin position="94"/>
        <end position="191"/>
    </location>
</feature>
<dbReference type="SUPFAM" id="SSF46689">
    <property type="entry name" value="Homeodomain-like"/>
    <property type="match status" value="1"/>
</dbReference>
<dbReference type="PROSITE" id="PS51293">
    <property type="entry name" value="SANT"/>
    <property type="match status" value="1"/>
</dbReference>
<feature type="domain" description="Myb-like" evidence="7">
    <location>
        <begin position="40"/>
        <end position="90"/>
    </location>
</feature>
<dbReference type="InterPro" id="IPR001005">
    <property type="entry name" value="SANT/Myb"/>
</dbReference>
<keyword evidence="2" id="KW-0805">Transcription regulation</keyword>
<keyword evidence="5" id="KW-0539">Nucleus</keyword>
<evidence type="ECO:0000256" key="2">
    <source>
        <dbReference type="ARBA" id="ARBA00023015"/>
    </source>
</evidence>
<dbReference type="GO" id="GO:0003677">
    <property type="term" value="F:DNA binding"/>
    <property type="evidence" value="ECO:0007669"/>
    <property type="project" value="UniProtKB-KW"/>
</dbReference>
<evidence type="ECO:0000256" key="5">
    <source>
        <dbReference type="ARBA" id="ARBA00023242"/>
    </source>
</evidence>
<dbReference type="InterPro" id="IPR006447">
    <property type="entry name" value="Myb_dom_plants"/>
</dbReference>
<proteinExistence type="predicted"/>
<dbReference type="InterPro" id="IPR009057">
    <property type="entry name" value="Homeodomain-like_sf"/>
</dbReference>
<comment type="subcellular location">
    <subcellularLocation>
        <location evidence="1">Nucleus</location>
    </subcellularLocation>
</comment>
<evidence type="ECO:0000259" key="9">
    <source>
        <dbReference type="PROSITE" id="PS51294"/>
    </source>
</evidence>
<organism evidence="10 11">
    <name type="scientific">Chloropicon roscoffensis</name>
    <dbReference type="NCBI Taxonomy" id="1461544"/>
    <lineage>
        <taxon>Eukaryota</taxon>
        <taxon>Viridiplantae</taxon>
        <taxon>Chlorophyta</taxon>
        <taxon>Chloropicophyceae</taxon>
        <taxon>Chloropicales</taxon>
        <taxon>Chloropicaceae</taxon>
        <taxon>Chloropicon</taxon>
    </lineage>
</organism>
<accession>A0AAX4P1X5</accession>
<dbReference type="PROSITE" id="PS51294">
    <property type="entry name" value="HTH_MYB"/>
    <property type="match status" value="1"/>
</dbReference>
<feature type="compositionally biased region" description="Low complexity" evidence="6">
    <location>
        <begin position="12"/>
        <end position="30"/>
    </location>
</feature>
<feature type="compositionally biased region" description="Polar residues" evidence="6">
    <location>
        <begin position="376"/>
        <end position="393"/>
    </location>
</feature>
<feature type="domain" description="HTH myb-type" evidence="9">
    <location>
        <begin position="40"/>
        <end position="94"/>
    </location>
</feature>
<sequence>MDGPSAPRQGPAAQGVGRQQSQVQAGAQQPGKKKVRKPYTITKQRESWTSQEHEKFLEALKLYERDWKRIEKHIGTKTVIQIRSHAQKYFLKVQKSGNGEHVPPPRPKKKSKVPYPHKEVVGAGSGAGSGSRARGEKFAGGSAGASGGGLAGQGGQGQKGKGKAPRGGRASSKVAKDSAGKAKDPQNRGSGDFPLVYRFLSKLFDPGNGTGGEMLGEGRGGDVGEGNAGATPEAVTDAFAKDVEAMAGVDKEICMLLMYNLSGNLQSNQMWQHQQQLMNWGLPNIMNTGGRNVYSQAQLNEQILGQVQHSRSVTSIPSLHPGAGGVSVDPGSHNDAMGVTTGPKTGLHAADLKVDAMEKPKLKLDVKSLVKDNKSQQEAAKNNQEGNAVTDSS</sequence>
<dbReference type="PANTHER" id="PTHR12802:SF146">
    <property type="entry name" value="PROTEIN REVEILLE 3"/>
    <property type="match status" value="1"/>
</dbReference>
<name>A0AAX4P1X5_9CHLO</name>
<evidence type="ECO:0000256" key="3">
    <source>
        <dbReference type="ARBA" id="ARBA00023125"/>
    </source>
</evidence>
<dbReference type="PANTHER" id="PTHR12802">
    <property type="entry name" value="SWI/SNF COMPLEX-RELATED"/>
    <property type="match status" value="1"/>
</dbReference>
<feature type="compositionally biased region" description="Basic and acidic residues" evidence="6">
    <location>
        <begin position="174"/>
        <end position="186"/>
    </location>
</feature>
<dbReference type="PROSITE" id="PS50090">
    <property type="entry name" value="MYB_LIKE"/>
    <property type="match status" value="1"/>
</dbReference>
<dbReference type="Pfam" id="PF00249">
    <property type="entry name" value="Myb_DNA-binding"/>
    <property type="match status" value="1"/>
</dbReference>
<protein>
    <submittedName>
        <fullName evidence="10">HTH myb-type domain-containing protein</fullName>
    </submittedName>
</protein>
<dbReference type="EMBL" id="CP151502">
    <property type="protein sequence ID" value="WZN59946.1"/>
    <property type="molecule type" value="Genomic_DNA"/>
</dbReference>
<feature type="region of interest" description="Disordered" evidence="6">
    <location>
        <begin position="1"/>
        <end position="51"/>
    </location>
</feature>
<evidence type="ECO:0000313" key="11">
    <source>
        <dbReference type="Proteomes" id="UP001472866"/>
    </source>
</evidence>
<dbReference type="AlphaFoldDB" id="A0AAX4P1X5"/>
<evidence type="ECO:0000313" key="10">
    <source>
        <dbReference type="EMBL" id="WZN59946.1"/>
    </source>
</evidence>
<keyword evidence="4" id="KW-0804">Transcription</keyword>
<feature type="domain" description="SANT" evidence="8">
    <location>
        <begin position="43"/>
        <end position="98"/>
    </location>
</feature>
<dbReference type="GO" id="GO:0010468">
    <property type="term" value="P:regulation of gene expression"/>
    <property type="evidence" value="ECO:0007669"/>
    <property type="project" value="UniProtKB-ARBA"/>
</dbReference>
<dbReference type="SMART" id="SM00717">
    <property type="entry name" value="SANT"/>
    <property type="match status" value="1"/>
</dbReference>
<reference evidence="10 11" key="1">
    <citation type="submission" date="2024-03" db="EMBL/GenBank/DDBJ databases">
        <title>Complete genome sequence of the green alga Chloropicon roscoffensis RCC1871.</title>
        <authorList>
            <person name="Lemieux C."/>
            <person name="Pombert J.-F."/>
            <person name="Otis C."/>
            <person name="Turmel M."/>
        </authorList>
    </citation>
    <scope>NUCLEOTIDE SEQUENCE [LARGE SCALE GENOMIC DNA]</scope>
    <source>
        <strain evidence="10 11">RCC1871</strain>
    </source>
</reference>
<feature type="region of interest" description="Disordered" evidence="6">
    <location>
        <begin position="370"/>
        <end position="393"/>
    </location>
</feature>
<dbReference type="Proteomes" id="UP001472866">
    <property type="component" value="Chromosome 02"/>
</dbReference>
<keyword evidence="3" id="KW-0238">DNA-binding</keyword>
<evidence type="ECO:0000259" key="7">
    <source>
        <dbReference type="PROSITE" id="PS50090"/>
    </source>
</evidence>
<evidence type="ECO:0000256" key="1">
    <source>
        <dbReference type="ARBA" id="ARBA00004123"/>
    </source>
</evidence>
<dbReference type="InterPro" id="IPR017884">
    <property type="entry name" value="SANT_dom"/>
</dbReference>
<keyword evidence="11" id="KW-1185">Reference proteome</keyword>
<feature type="compositionally biased region" description="Gly residues" evidence="6">
    <location>
        <begin position="141"/>
        <end position="159"/>
    </location>
</feature>
<gene>
    <name evidence="10" type="ORF">HKI87_02g14740</name>
</gene>
<dbReference type="Gene3D" id="1.10.10.60">
    <property type="entry name" value="Homeodomain-like"/>
    <property type="match status" value="1"/>
</dbReference>
<dbReference type="GO" id="GO:0005634">
    <property type="term" value="C:nucleus"/>
    <property type="evidence" value="ECO:0007669"/>
    <property type="project" value="UniProtKB-SubCell"/>
</dbReference>
<dbReference type="InterPro" id="IPR017930">
    <property type="entry name" value="Myb_dom"/>
</dbReference>
<evidence type="ECO:0000256" key="4">
    <source>
        <dbReference type="ARBA" id="ARBA00023163"/>
    </source>
</evidence>